<dbReference type="Gene3D" id="1.20.200.10">
    <property type="entry name" value="Fumarase/aspartase (Central domain)"/>
    <property type="match status" value="1"/>
</dbReference>
<dbReference type="FunFam" id="1.20.200.10:FF:000015">
    <property type="entry name" value="argininosuccinate lyase isoform X2"/>
    <property type="match status" value="1"/>
</dbReference>
<reference evidence="3" key="1">
    <citation type="submission" date="2018-06" db="EMBL/GenBank/DDBJ databases">
        <authorList>
            <person name="Zhirakovskaya E."/>
        </authorList>
    </citation>
    <scope>NUCLEOTIDE SEQUENCE</scope>
</reference>
<protein>
    <submittedName>
        <fullName evidence="3">Argininosuccinate lyase</fullName>
        <ecNumber evidence="3">4.3.2.1</ecNumber>
    </submittedName>
</protein>
<organism evidence="3">
    <name type="scientific">hydrothermal vent metagenome</name>
    <dbReference type="NCBI Taxonomy" id="652676"/>
    <lineage>
        <taxon>unclassified sequences</taxon>
        <taxon>metagenomes</taxon>
        <taxon>ecological metagenomes</taxon>
    </lineage>
</organism>
<sequence>MPKKKQTKNKSQWEGAAWEGRFTEAADPVAAIFTTSFTFDRVLFPYDIQGSIAHTEGLRRAGLLTEAETKTLIRGLKDIQQEMEKETPADIANQAVVDEDIHMHIERRLVEKVGEVGGKLHTGRSRNDQVATDLKLYLRAETTQTIEYICRLQKSLLERAEAEIETFLPGYTHLQQAQPVSLAHHLLAYYEMLLRDCGRFEDSLKRLTQSPLGAGALAGNSFDLDRKANALALGFSDASANSLDTVCDRDGVIEYLAAASTLMMHLSRWSEDWILWASSEFRYLELPDRLSTGSSMMPQKKNPDLLELIRGKTGRVYGDLMSLLTTMKGLPLSYNRDLQEDKEPLFDTVATVQGALRIMKQLTDAVTFKKEAMGFAAKDGLLLATDLADYLVTKGLPFRQAHKVVGQIVFKSIDEKSPFENWALERFQDFCPLFEADLFKRLTLEGAIKKKSGIGGTSLKSIKAEIRKAKKKLKV</sequence>
<feature type="domain" description="Argininosuccinate lyase C-terminal" evidence="2">
    <location>
        <begin position="382"/>
        <end position="448"/>
    </location>
</feature>
<keyword evidence="3" id="KW-0456">Lyase</keyword>
<dbReference type="SUPFAM" id="SSF48557">
    <property type="entry name" value="L-aspartase-like"/>
    <property type="match status" value="1"/>
</dbReference>
<dbReference type="PROSITE" id="PS00163">
    <property type="entry name" value="FUMARATE_LYASES"/>
    <property type="match status" value="1"/>
</dbReference>
<dbReference type="EMBL" id="UOGF01000056">
    <property type="protein sequence ID" value="VAX29887.1"/>
    <property type="molecule type" value="Genomic_DNA"/>
</dbReference>
<dbReference type="Pfam" id="PF00206">
    <property type="entry name" value="Lyase_1"/>
    <property type="match status" value="1"/>
</dbReference>
<dbReference type="InterPro" id="IPR024083">
    <property type="entry name" value="Fumarase/histidase_N"/>
</dbReference>
<evidence type="ECO:0000259" key="1">
    <source>
        <dbReference type="Pfam" id="PF00206"/>
    </source>
</evidence>
<dbReference type="PANTHER" id="PTHR43814">
    <property type="entry name" value="ARGININOSUCCINATE LYASE"/>
    <property type="match status" value="1"/>
</dbReference>
<dbReference type="GO" id="GO:0042450">
    <property type="term" value="P:L-arginine biosynthetic process via ornithine"/>
    <property type="evidence" value="ECO:0007669"/>
    <property type="project" value="InterPro"/>
</dbReference>
<dbReference type="GO" id="GO:0005829">
    <property type="term" value="C:cytosol"/>
    <property type="evidence" value="ECO:0007669"/>
    <property type="project" value="TreeGrafter"/>
</dbReference>
<dbReference type="FunFam" id="1.10.275.10:FF:000002">
    <property type="entry name" value="Argininosuccinate lyase"/>
    <property type="match status" value="1"/>
</dbReference>
<dbReference type="CDD" id="cd01359">
    <property type="entry name" value="Argininosuccinate_lyase"/>
    <property type="match status" value="1"/>
</dbReference>
<dbReference type="AlphaFoldDB" id="A0A3B1DMF3"/>
<dbReference type="Gene3D" id="1.10.40.30">
    <property type="entry name" value="Fumarase/aspartase (C-terminal domain)"/>
    <property type="match status" value="1"/>
</dbReference>
<dbReference type="InterPro" id="IPR009049">
    <property type="entry name" value="Argininosuccinate_lyase"/>
</dbReference>
<dbReference type="InterPro" id="IPR008948">
    <property type="entry name" value="L-Aspartase-like"/>
</dbReference>
<dbReference type="InterPro" id="IPR000362">
    <property type="entry name" value="Fumarate_lyase_fam"/>
</dbReference>
<dbReference type="Pfam" id="PF14698">
    <property type="entry name" value="ASL_C2"/>
    <property type="match status" value="1"/>
</dbReference>
<feature type="domain" description="Fumarate lyase N-terminal" evidence="1">
    <location>
        <begin position="20"/>
        <end position="318"/>
    </location>
</feature>
<dbReference type="HAMAP" id="MF_00006">
    <property type="entry name" value="Arg_succ_lyase"/>
    <property type="match status" value="1"/>
</dbReference>
<dbReference type="PRINTS" id="PR00145">
    <property type="entry name" value="ARGSUCLYASE"/>
</dbReference>
<dbReference type="InterPro" id="IPR022761">
    <property type="entry name" value="Fumarate_lyase_N"/>
</dbReference>
<dbReference type="InterPro" id="IPR020557">
    <property type="entry name" value="Fumarate_lyase_CS"/>
</dbReference>
<dbReference type="PRINTS" id="PR00149">
    <property type="entry name" value="FUMRATELYASE"/>
</dbReference>
<dbReference type="PANTHER" id="PTHR43814:SF1">
    <property type="entry name" value="ARGININOSUCCINATE LYASE"/>
    <property type="match status" value="1"/>
</dbReference>
<dbReference type="NCBIfam" id="TIGR00838">
    <property type="entry name" value="argH"/>
    <property type="match status" value="1"/>
</dbReference>
<dbReference type="EC" id="4.3.2.1" evidence="3"/>
<evidence type="ECO:0000259" key="2">
    <source>
        <dbReference type="Pfam" id="PF14698"/>
    </source>
</evidence>
<dbReference type="Gene3D" id="1.10.275.10">
    <property type="entry name" value="Fumarase/aspartase (N-terminal domain)"/>
    <property type="match status" value="1"/>
</dbReference>
<proteinExistence type="inferred from homology"/>
<evidence type="ECO:0000313" key="3">
    <source>
        <dbReference type="EMBL" id="VAX29887.1"/>
    </source>
</evidence>
<gene>
    <name evidence="3" type="ORF">MNBD_NITROSPIRAE01-82</name>
</gene>
<name>A0A3B1DMF3_9ZZZZ</name>
<accession>A0A3B1DMF3</accession>
<dbReference type="FunFam" id="1.10.40.30:FF:000001">
    <property type="entry name" value="Argininosuccinate lyase"/>
    <property type="match status" value="1"/>
</dbReference>
<dbReference type="GO" id="GO:0004056">
    <property type="term" value="F:argininosuccinate lyase activity"/>
    <property type="evidence" value="ECO:0007669"/>
    <property type="project" value="UniProtKB-EC"/>
</dbReference>
<dbReference type="InterPro" id="IPR029419">
    <property type="entry name" value="Arg_succ_lyase_C"/>
</dbReference>